<gene>
    <name evidence="1" type="ordered locus">Bind_0763</name>
</gene>
<evidence type="ECO:0000313" key="2">
    <source>
        <dbReference type="Proteomes" id="UP000001695"/>
    </source>
</evidence>
<sequence length="317" mass="35168">MSLELFLNELSSPNKALPYEVATNYLKAIVATTRAAFRIDPGLTLNSETPVHSLSLGTACSIASIRNRGECVEESLFLKALQNRAPLRQALAILKHIDGSEFEYRLLADAPVRAAEPAEALGLAHLFDGLTISFPSHVFWHKISISLRRLQLDANGNLEISSVEARNACSPDHINEHEVALRSVGKPTFQNGRELWASRSELLPNLRFIPRTRPQIEGILEGDPALLSIWTKLAGIDQAIALWSQEKSDHPIFPFNVRPESRSRLHLVSFNDENGSPRTFSDHVDFAPGEGRIHFIIEPNPRRHAIVGHLGRKLGIG</sequence>
<dbReference type="RefSeq" id="WP_012383770.1">
    <property type="nucleotide sequence ID" value="NC_010581.1"/>
</dbReference>
<organism evidence="1 2">
    <name type="scientific">Beijerinckia indica subsp. indica (strain ATCC 9039 / DSM 1715 / NCIMB 8712)</name>
    <dbReference type="NCBI Taxonomy" id="395963"/>
    <lineage>
        <taxon>Bacteria</taxon>
        <taxon>Pseudomonadati</taxon>
        <taxon>Pseudomonadota</taxon>
        <taxon>Alphaproteobacteria</taxon>
        <taxon>Hyphomicrobiales</taxon>
        <taxon>Beijerinckiaceae</taxon>
        <taxon>Beijerinckia</taxon>
    </lineage>
</organism>
<dbReference type="AlphaFoldDB" id="B2IGZ9"/>
<dbReference type="EMBL" id="CP001016">
    <property type="protein sequence ID" value="ACB94413.1"/>
    <property type="molecule type" value="Genomic_DNA"/>
</dbReference>
<name>B2IGZ9_BEII9</name>
<proteinExistence type="predicted"/>
<accession>B2IGZ9</accession>
<dbReference type="OrthoDB" id="3468183at2"/>
<protein>
    <submittedName>
        <fullName evidence="1">Uncharacterized protein</fullName>
    </submittedName>
</protein>
<dbReference type="STRING" id="395963.Bind_0763"/>
<reference evidence="2" key="1">
    <citation type="submission" date="2008-03" db="EMBL/GenBank/DDBJ databases">
        <title>Complete sequence of chromosome of Beijerinckia indica subsp. indica ATCC 9039.</title>
        <authorList>
            <consortium name="US DOE Joint Genome Institute"/>
            <person name="Copeland A."/>
            <person name="Lucas S."/>
            <person name="Lapidus A."/>
            <person name="Glavina del Rio T."/>
            <person name="Dalin E."/>
            <person name="Tice H."/>
            <person name="Bruce D."/>
            <person name="Goodwin L."/>
            <person name="Pitluck S."/>
            <person name="LaButti K."/>
            <person name="Schmutz J."/>
            <person name="Larimer F."/>
            <person name="Land M."/>
            <person name="Hauser L."/>
            <person name="Kyrpides N."/>
            <person name="Mikhailova N."/>
            <person name="Dunfield P.F."/>
            <person name="Dedysh S.N."/>
            <person name="Liesack W."/>
            <person name="Saw J.H."/>
            <person name="Alam M."/>
            <person name="Chen Y."/>
            <person name="Murrell J.C."/>
            <person name="Richardson P."/>
        </authorList>
    </citation>
    <scope>NUCLEOTIDE SEQUENCE [LARGE SCALE GENOMIC DNA]</scope>
    <source>
        <strain evidence="2">ATCC 9039 / DSM 1715 / NCIMB 8712</strain>
    </source>
</reference>
<dbReference type="eggNOG" id="ENOG5030FJI">
    <property type="taxonomic scope" value="Bacteria"/>
</dbReference>
<dbReference type="HOGENOM" id="CLU_075027_0_0_5"/>
<reference evidence="1 2" key="2">
    <citation type="journal article" date="2010" name="J. Bacteriol.">
        <title>Complete genome sequence of Beijerinckia indica subsp. indica.</title>
        <authorList>
            <person name="Tamas I."/>
            <person name="Dedysh S.N."/>
            <person name="Liesack W."/>
            <person name="Stott M.B."/>
            <person name="Alam M."/>
            <person name="Murrell J.C."/>
            <person name="Dunfield P.F."/>
        </authorList>
    </citation>
    <scope>NUCLEOTIDE SEQUENCE [LARGE SCALE GENOMIC DNA]</scope>
    <source>
        <strain evidence="2">ATCC 9039 / DSM 1715 / NCIMB 8712</strain>
    </source>
</reference>
<dbReference type="KEGG" id="bid:Bind_0763"/>
<evidence type="ECO:0000313" key="1">
    <source>
        <dbReference type="EMBL" id="ACB94413.1"/>
    </source>
</evidence>
<dbReference type="Proteomes" id="UP000001695">
    <property type="component" value="Chromosome"/>
</dbReference>
<keyword evidence="2" id="KW-1185">Reference proteome</keyword>